<sequence length="116" mass="13079">MHPHMHRITNTHSKRRSEFFSMTQKTGHETNPLQYVFGNIDFESDHNGSEHILRTAEELFDNRSFLEGGGDFSTSLLDNCSLINSAARKFRAQLMCNGIPSFLADPNFLASVSPTC</sequence>
<name>A0AAV4W4Q9_CAEEX</name>
<accession>A0AAV4W4Q9</accession>
<organism evidence="1 2">
    <name type="scientific">Caerostris extrusa</name>
    <name type="common">Bark spider</name>
    <name type="synonym">Caerostris bankana</name>
    <dbReference type="NCBI Taxonomy" id="172846"/>
    <lineage>
        <taxon>Eukaryota</taxon>
        <taxon>Metazoa</taxon>
        <taxon>Ecdysozoa</taxon>
        <taxon>Arthropoda</taxon>
        <taxon>Chelicerata</taxon>
        <taxon>Arachnida</taxon>
        <taxon>Araneae</taxon>
        <taxon>Araneomorphae</taxon>
        <taxon>Entelegynae</taxon>
        <taxon>Araneoidea</taxon>
        <taxon>Araneidae</taxon>
        <taxon>Caerostris</taxon>
    </lineage>
</organism>
<reference evidence="1 2" key="1">
    <citation type="submission" date="2021-06" db="EMBL/GenBank/DDBJ databases">
        <title>Caerostris extrusa draft genome.</title>
        <authorList>
            <person name="Kono N."/>
            <person name="Arakawa K."/>
        </authorList>
    </citation>
    <scope>NUCLEOTIDE SEQUENCE [LARGE SCALE GENOMIC DNA]</scope>
</reference>
<dbReference type="AlphaFoldDB" id="A0AAV4W4Q9"/>
<gene>
    <name evidence="1" type="ORF">CEXT_421361</name>
</gene>
<protein>
    <submittedName>
        <fullName evidence="1">Uncharacterized protein</fullName>
    </submittedName>
</protein>
<dbReference type="EMBL" id="BPLR01015551">
    <property type="protein sequence ID" value="GIY76906.1"/>
    <property type="molecule type" value="Genomic_DNA"/>
</dbReference>
<comment type="caution">
    <text evidence="1">The sequence shown here is derived from an EMBL/GenBank/DDBJ whole genome shotgun (WGS) entry which is preliminary data.</text>
</comment>
<evidence type="ECO:0000313" key="2">
    <source>
        <dbReference type="Proteomes" id="UP001054945"/>
    </source>
</evidence>
<keyword evidence="2" id="KW-1185">Reference proteome</keyword>
<dbReference type="Proteomes" id="UP001054945">
    <property type="component" value="Unassembled WGS sequence"/>
</dbReference>
<evidence type="ECO:0000313" key="1">
    <source>
        <dbReference type="EMBL" id="GIY76906.1"/>
    </source>
</evidence>
<proteinExistence type="predicted"/>